<organism evidence="2 3">
    <name type="scientific">Candidatus Yanofskybacteria bacterium RIFCSPHIGHO2_02_FULL_41_11</name>
    <dbReference type="NCBI Taxonomy" id="1802675"/>
    <lineage>
        <taxon>Bacteria</taxon>
        <taxon>Candidatus Yanofskyibacteriota</taxon>
    </lineage>
</organism>
<dbReference type="Proteomes" id="UP000177167">
    <property type="component" value="Unassembled WGS sequence"/>
</dbReference>
<comment type="caution">
    <text evidence="2">The sequence shown here is derived from an EMBL/GenBank/DDBJ whole genome shotgun (WGS) entry which is preliminary data.</text>
</comment>
<dbReference type="EMBL" id="MGJP01000023">
    <property type="protein sequence ID" value="OGN09886.1"/>
    <property type="molecule type" value="Genomic_DNA"/>
</dbReference>
<dbReference type="Pfam" id="PF01966">
    <property type="entry name" value="HD"/>
    <property type="match status" value="1"/>
</dbReference>
<sequence length="192" mass="21812">MKTREEAISLLYEWVQSESLRKHMLCVEAAMRAYAKKLGENEEAWGICGLLHDFDYEKFPAYDAAAQSGHPYEGIKVLKERGYSEEIIEAILGHALYSGIPRQSNMAKYLFACDELCGFIVACAYMRPDKFESLTGESVMKRLKDKRFAAKVSREDIDLGVSETNVDKKEHIDFIIKSLKPLQLQIFGQAMG</sequence>
<protein>
    <submittedName>
        <fullName evidence="2">HAD family hydrolase</fullName>
    </submittedName>
</protein>
<dbReference type="InterPro" id="IPR003607">
    <property type="entry name" value="HD/PDEase_dom"/>
</dbReference>
<dbReference type="PANTHER" id="PTHR38659">
    <property type="entry name" value="METAL-DEPENDENT PHOSPHOHYDROLASE"/>
    <property type="match status" value="1"/>
</dbReference>
<dbReference type="PANTHER" id="PTHR38659:SF1">
    <property type="entry name" value="METAL DEPENDENT PHOSPHOHYDROLASE"/>
    <property type="match status" value="1"/>
</dbReference>
<gene>
    <name evidence="2" type="ORF">A3J46_03920</name>
</gene>
<feature type="domain" description="HD" evidence="1">
    <location>
        <begin position="22"/>
        <end position="116"/>
    </location>
</feature>
<evidence type="ECO:0000313" key="3">
    <source>
        <dbReference type="Proteomes" id="UP000177167"/>
    </source>
</evidence>
<accession>A0A1F8FCA2</accession>
<proteinExistence type="predicted"/>
<dbReference type="GO" id="GO:0016787">
    <property type="term" value="F:hydrolase activity"/>
    <property type="evidence" value="ECO:0007669"/>
    <property type="project" value="UniProtKB-KW"/>
</dbReference>
<name>A0A1F8FCA2_9BACT</name>
<dbReference type="InterPro" id="IPR006674">
    <property type="entry name" value="HD_domain"/>
</dbReference>
<evidence type="ECO:0000259" key="1">
    <source>
        <dbReference type="Pfam" id="PF01966"/>
    </source>
</evidence>
<dbReference type="AlphaFoldDB" id="A0A1F8FCA2"/>
<dbReference type="SUPFAM" id="SSF109604">
    <property type="entry name" value="HD-domain/PDEase-like"/>
    <property type="match status" value="1"/>
</dbReference>
<dbReference type="CDD" id="cd00077">
    <property type="entry name" value="HDc"/>
    <property type="match status" value="1"/>
</dbReference>
<reference evidence="2 3" key="1">
    <citation type="journal article" date="2016" name="Nat. Commun.">
        <title>Thousands of microbial genomes shed light on interconnected biogeochemical processes in an aquifer system.</title>
        <authorList>
            <person name="Anantharaman K."/>
            <person name="Brown C.T."/>
            <person name="Hug L.A."/>
            <person name="Sharon I."/>
            <person name="Castelle C.J."/>
            <person name="Probst A.J."/>
            <person name="Thomas B.C."/>
            <person name="Singh A."/>
            <person name="Wilkins M.J."/>
            <person name="Karaoz U."/>
            <person name="Brodie E.L."/>
            <person name="Williams K.H."/>
            <person name="Hubbard S.S."/>
            <person name="Banfield J.F."/>
        </authorList>
    </citation>
    <scope>NUCLEOTIDE SEQUENCE [LARGE SCALE GENOMIC DNA]</scope>
</reference>
<keyword evidence="2" id="KW-0378">Hydrolase</keyword>
<dbReference type="Gene3D" id="1.10.3210.10">
    <property type="entry name" value="Hypothetical protein af1432"/>
    <property type="match status" value="1"/>
</dbReference>
<evidence type="ECO:0000313" key="2">
    <source>
        <dbReference type="EMBL" id="OGN09886.1"/>
    </source>
</evidence>
<dbReference type="InterPro" id="IPR006675">
    <property type="entry name" value="HDIG_dom"/>
</dbReference>
<dbReference type="NCBIfam" id="TIGR00277">
    <property type="entry name" value="HDIG"/>
    <property type="match status" value="1"/>
</dbReference>